<dbReference type="Proteomes" id="UP000045782">
    <property type="component" value="Unassembled WGS sequence"/>
</dbReference>
<gene>
    <name evidence="3" type="ORF">ERS075579_01052</name>
</gene>
<feature type="transmembrane region" description="Helical" evidence="2">
    <location>
        <begin position="146"/>
        <end position="168"/>
    </location>
</feature>
<dbReference type="RefSeq" id="WP_005062197.1">
    <property type="nucleotide sequence ID" value="NZ_AP022621.1"/>
</dbReference>
<name>A0A0U0ZI01_9MYCO</name>
<dbReference type="EMBL" id="CSWP01000002">
    <property type="protein sequence ID" value="CPV39479.1"/>
    <property type="molecule type" value="Genomic_DNA"/>
</dbReference>
<accession>A0A0U0ZI01</accession>
<reference evidence="3 4" key="1">
    <citation type="submission" date="2015-03" db="EMBL/GenBank/DDBJ databases">
        <authorList>
            <person name="Murphy D."/>
        </authorList>
    </citation>
    <scope>NUCLEOTIDE SEQUENCE [LARGE SCALE GENOMIC DNA]</scope>
    <source>
        <strain evidence="3 4">PAP088</strain>
    </source>
</reference>
<sequence>MSDKNAENTVEKTDAEADGSATELVDDADQPSVVEGDLADPLAVPIDDGKARDGLDTATFTAFSAFKDDEDDLVPTGRIDTDALPLTEAFDVGSDRTGAIPAAAGRSRAEAMTPDPYTGAVPVLGDEPAKPVRVPAEREPAFLKRWVLLLILLGTWIPAGAVGLLLYQNWFATLLPHDRIVAVEYVLAWVFACVLIALLLAMFEPRPLIVALAFAVLTAPAISVAAAGVKYGYVACTAPSVPGVKSLCPEPLRSWGIQYRDRA</sequence>
<feature type="transmembrane region" description="Helical" evidence="2">
    <location>
        <begin position="208"/>
        <end position="229"/>
    </location>
</feature>
<protein>
    <submittedName>
        <fullName evidence="3">Transmembrane protein</fullName>
    </submittedName>
</protein>
<evidence type="ECO:0000256" key="2">
    <source>
        <dbReference type="SAM" id="Phobius"/>
    </source>
</evidence>
<proteinExistence type="predicted"/>
<dbReference type="AlphaFoldDB" id="A0A0U0ZI01"/>
<evidence type="ECO:0000313" key="4">
    <source>
        <dbReference type="Proteomes" id="UP000045782"/>
    </source>
</evidence>
<keyword evidence="2" id="KW-1133">Transmembrane helix</keyword>
<keyword evidence="2" id="KW-0472">Membrane</keyword>
<feature type="transmembrane region" description="Helical" evidence="2">
    <location>
        <begin position="180"/>
        <end position="201"/>
    </location>
</feature>
<organism evidence="3 4">
    <name type="scientific">Mycobacteroides abscessus</name>
    <dbReference type="NCBI Taxonomy" id="36809"/>
    <lineage>
        <taxon>Bacteria</taxon>
        <taxon>Bacillati</taxon>
        <taxon>Actinomycetota</taxon>
        <taxon>Actinomycetes</taxon>
        <taxon>Mycobacteriales</taxon>
        <taxon>Mycobacteriaceae</taxon>
        <taxon>Mycobacteroides</taxon>
    </lineage>
</organism>
<keyword evidence="2 3" id="KW-0812">Transmembrane</keyword>
<feature type="region of interest" description="Disordered" evidence="1">
    <location>
        <begin position="1"/>
        <end position="45"/>
    </location>
</feature>
<evidence type="ECO:0000256" key="1">
    <source>
        <dbReference type="SAM" id="MobiDB-lite"/>
    </source>
</evidence>
<feature type="compositionally biased region" description="Basic and acidic residues" evidence="1">
    <location>
        <begin position="1"/>
        <end position="15"/>
    </location>
</feature>
<evidence type="ECO:0000313" key="3">
    <source>
        <dbReference type="EMBL" id="CPV39479.1"/>
    </source>
</evidence>